<evidence type="ECO:0000256" key="3">
    <source>
        <dbReference type="ARBA" id="ARBA00022723"/>
    </source>
</evidence>
<gene>
    <name evidence="6" type="ORF">CUMW_172720</name>
</gene>
<name>A0A2H5PWV3_CITUN</name>
<dbReference type="InterPro" id="IPR029063">
    <property type="entry name" value="SAM-dependent_MTases_sf"/>
</dbReference>
<keyword evidence="3" id="KW-0479">Metal-binding</keyword>
<dbReference type="Pfam" id="PF03492">
    <property type="entry name" value="Methyltransf_7"/>
    <property type="match status" value="3"/>
</dbReference>
<dbReference type="AlphaFoldDB" id="A0A2H5PWV3"/>
<dbReference type="SUPFAM" id="SSF53335">
    <property type="entry name" value="S-adenosyl-L-methionine-dependent methyltransferases"/>
    <property type="match status" value="3"/>
</dbReference>
<dbReference type="Gene3D" id="1.10.1200.270">
    <property type="entry name" value="Methyltransferase, alpha-helical capping domain"/>
    <property type="match status" value="3"/>
</dbReference>
<keyword evidence="5" id="KW-0175">Coiled coil</keyword>
<proteinExistence type="predicted"/>
<evidence type="ECO:0000256" key="4">
    <source>
        <dbReference type="ARBA" id="ARBA00022842"/>
    </source>
</evidence>
<dbReference type="EMBL" id="BDQV01000140">
    <property type="protein sequence ID" value="GAY56545.1"/>
    <property type="molecule type" value="Genomic_DNA"/>
</dbReference>
<dbReference type="GO" id="GO:0008168">
    <property type="term" value="F:methyltransferase activity"/>
    <property type="evidence" value="ECO:0007669"/>
    <property type="project" value="UniProtKB-KW"/>
</dbReference>
<dbReference type="InterPro" id="IPR005299">
    <property type="entry name" value="MeTrfase_7"/>
</dbReference>
<dbReference type="GO" id="GO:0032259">
    <property type="term" value="P:methylation"/>
    <property type="evidence" value="ECO:0007669"/>
    <property type="project" value="UniProtKB-KW"/>
</dbReference>
<sequence>MNGWDGERIAPDPVRVNGGDDTFSYKKNSYYQRLAADAVKEKIVDAITRNLNVCELSSASNIIRLADLGCAVGSNTINAMQDVLEVIKNKYHSQCPSSKLPEFQVFFNDKTSNDFNTLFTSLPQQREYYSAGVPGSFHHRLFPQSSIHFAHCSYALHWLSKVPEELLDENSPAWNKGRIHYTNAAEEVVNTYASQFAKDMENFLNARAEEIVSGGMMVIIMPGIPYGMPYSHLTNGQLITEAELDSFNLPIYSTSSEEMVKLVDKNGHFSIKTVELTNPTSWLEGPIDIKAWTMHVRAAMEAMFTKHFRIEIIDEMFNRLIRRLFEFSDKVESGYKEKTQLFVRLATNVTKDHIHDAIIRKLDVKSLADSSSNTIRLADCGCAVGPNTFNAMQDLIEIVKQKYKSQCPNSQNPEFHVSFNDQSSNDFNTLFTSLPQEIHFFVAGVPGSFHKRLFPEKFLHLVHVSYALHWLSKVPEGLLDKNSPAWNKGRIHYAFAPEAVVKAYANQFAKDLERFLNNRAKEIVPGGMIVITNPSIPDGMPFSEIANGLMYNCMGTILYDMVKVGLLSEAQVDSFNLPIYACPPGEFGAVVERNGNFRIEVMGLTNPSPWLKGRINMPEYIKHVRAATESMFNKHFSYEVTEEMFRQLLERLEEINDKMKQREMETHSDSAPMNGGNGAHSYSKNSFYQKQFADLVKDKIVEVISAKLDVKSLCSVSSVPFTLADLGCSVGPNTVIAMQNFMEAIKLKYQDQGPAHSQILPQFQVFFNDQVLNDFNTLFRSLPQDRQYFAAGVAGSFYCRLFPESSIHFVYSSTALHWLSRVPEELRDRNSAAWNKGRIHYTSAPDEVIKAYSAHFAKDMQIFFYARAKEIVSGGMMVLIIPDSDDKLPRSQDAFGITFNCMASSLMDMVKLVSLFHQILLFYPTHGIIAEDEVDSFNIPMYCPCPNEMEEVIEKNGNFNIEKMESLLAASALKGRPINIPEWVAHIRAAMEGNFTRHFGSENIVDEIFQRLTEKFIALSEGLEGTRKFSTSLLLVLK</sequence>
<keyword evidence="2" id="KW-0808">Transferase</keyword>
<feature type="non-terminal residue" evidence="6">
    <location>
        <position position="1038"/>
    </location>
</feature>
<dbReference type="GO" id="GO:0046872">
    <property type="term" value="F:metal ion binding"/>
    <property type="evidence" value="ECO:0007669"/>
    <property type="project" value="UniProtKB-KW"/>
</dbReference>
<keyword evidence="1" id="KW-0489">Methyltransferase</keyword>
<organism evidence="6 7">
    <name type="scientific">Citrus unshiu</name>
    <name type="common">Satsuma mandarin</name>
    <name type="synonym">Citrus nobilis var. unshiu</name>
    <dbReference type="NCBI Taxonomy" id="55188"/>
    <lineage>
        <taxon>Eukaryota</taxon>
        <taxon>Viridiplantae</taxon>
        <taxon>Streptophyta</taxon>
        <taxon>Embryophyta</taxon>
        <taxon>Tracheophyta</taxon>
        <taxon>Spermatophyta</taxon>
        <taxon>Magnoliopsida</taxon>
        <taxon>eudicotyledons</taxon>
        <taxon>Gunneridae</taxon>
        <taxon>Pentapetalae</taxon>
        <taxon>rosids</taxon>
        <taxon>malvids</taxon>
        <taxon>Sapindales</taxon>
        <taxon>Rutaceae</taxon>
        <taxon>Aurantioideae</taxon>
        <taxon>Citrus</taxon>
    </lineage>
</organism>
<reference evidence="6 7" key="1">
    <citation type="journal article" date="2017" name="Front. Genet.">
        <title>Draft sequencing of the heterozygous diploid genome of Satsuma (Citrus unshiu Marc.) using a hybrid assembly approach.</title>
        <authorList>
            <person name="Shimizu T."/>
            <person name="Tanizawa Y."/>
            <person name="Mochizuki T."/>
            <person name="Nagasaki H."/>
            <person name="Yoshioka T."/>
            <person name="Toyoda A."/>
            <person name="Fujiyama A."/>
            <person name="Kaminuma E."/>
            <person name="Nakamura Y."/>
        </authorList>
    </citation>
    <scope>NUCLEOTIDE SEQUENCE [LARGE SCALE GENOMIC DNA]</scope>
    <source>
        <strain evidence="7">cv. Miyagawa wase</strain>
    </source>
</reference>
<evidence type="ECO:0000256" key="1">
    <source>
        <dbReference type="ARBA" id="ARBA00022603"/>
    </source>
</evidence>
<evidence type="ECO:0000256" key="5">
    <source>
        <dbReference type="SAM" id="Coils"/>
    </source>
</evidence>
<dbReference type="PANTHER" id="PTHR31009">
    <property type="entry name" value="S-ADENOSYL-L-METHIONINE:CARBOXYL METHYLTRANSFERASE FAMILY PROTEIN"/>
    <property type="match status" value="1"/>
</dbReference>
<protein>
    <submittedName>
        <fullName evidence="6">Uncharacterized protein</fullName>
    </submittedName>
</protein>
<dbReference type="InterPro" id="IPR042086">
    <property type="entry name" value="MeTrfase_capping"/>
</dbReference>
<evidence type="ECO:0000256" key="2">
    <source>
        <dbReference type="ARBA" id="ARBA00022679"/>
    </source>
</evidence>
<evidence type="ECO:0000313" key="6">
    <source>
        <dbReference type="EMBL" id="GAY56545.1"/>
    </source>
</evidence>
<dbReference type="Proteomes" id="UP000236630">
    <property type="component" value="Unassembled WGS sequence"/>
</dbReference>
<keyword evidence="7" id="KW-1185">Reference proteome</keyword>
<comment type="caution">
    <text evidence="6">The sequence shown here is derived from an EMBL/GenBank/DDBJ whole genome shotgun (WGS) entry which is preliminary data.</text>
</comment>
<evidence type="ECO:0000313" key="7">
    <source>
        <dbReference type="Proteomes" id="UP000236630"/>
    </source>
</evidence>
<accession>A0A2H5PWV3</accession>
<keyword evidence="4" id="KW-0460">Magnesium</keyword>
<dbReference type="Gene3D" id="3.40.50.150">
    <property type="entry name" value="Vaccinia Virus protein VP39"/>
    <property type="match status" value="3"/>
</dbReference>
<feature type="coiled-coil region" evidence="5">
    <location>
        <begin position="638"/>
        <end position="665"/>
    </location>
</feature>